<dbReference type="AlphaFoldDB" id="A0A9N9YGG5"/>
<reference evidence="1" key="1">
    <citation type="submission" date="2021-10" db="EMBL/GenBank/DDBJ databases">
        <authorList>
            <person name="Piombo E."/>
        </authorList>
    </citation>
    <scope>NUCLEOTIDE SEQUENCE</scope>
</reference>
<organism evidence="1 2">
    <name type="scientific">Clonostachys rhizophaga</name>
    <dbReference type="NCBI Taxonomy" id="160324"/>
    <lineage>
        <taxon>Eukaryota</taxon>
        <taxon>Fungi</taxon>
        <taxon>Dikarya</taxon>
        <taxon>Ascomycota</taxon>
        <taxon>Pezizomycotina</taxon>
        <taxon>Sordariomycetes</taxon>
        <taxon>Hypocreomycetidae</taxon>
        <taxon>Hypocreales</taxon>
        <taxon>Bionectriaceae</taxon>
        <taxon>Clonostachys</taxon>
    </lineage>
</organism>
<accession>A0A9N9YGG5</accession>
<keyword evidence="2" id="KW-1185">Reference proteome</keyword>
<name>A0A9N9YGG5_9HYPO</name>
<dbReference type="Proteomes" id="UP000696573">
    <property type="component" value="Unassembled WGS sequence"/>
</dbReference>
<evidence type="ECO:0000313" key="2">
    <source>
        <dbReference type="Proteomes" id="UP000696573"/>
    </source>
</evidence>
<evidence type="ECO:0000313" key="1">
    <source>
        <dbReference type="EMBL" id="CAH0022793.1"/>
    </source>
</evidence>
<protein>
    <submittedName>
        <fullName evidence="1">Uncharacterized protein</fullName>
    </submittedName>
</protein>
<gene>
    <name evidence="1" type="ORF">CRHIZ90672A_00015140</name>
</gene>
<comment type="caution">
    <text evidence="1">The sequence shown here is derived from an EMBL/GenBank/DDBJ whole genome shotgun (WGS) entry which is preliminary data.</text>
</comment>
<proteinExistence type="predicted"/>
<sequence>MSEDQLTASDVASVFVTQISAFSKPRDYTLVQMAWSLVPEQALDRVFLARGFVVWLGLYLARPRWDRDKSRCECAIRTLDQETPTFWESTANQVKSDVSLSQPQQQNIDNVYQKLMMTPGPCGYSNLSVESLVN</sequence>
<dbReference type="EMBL" id="CABFNQ020000687">
    <property type="protein sequence ID" value="CAH0022793.1"/>
    <property type="molecule type" value="Genomic_DNA"/>
</dbReference>